<evidence type="ECO:0000256" key="1">
    <source>
        <dbReference type="ARBA" id="ARBA00023015"/>
    </source>
</evidence>
<dbReference type="InterPro" id="IPR018356">
    <property type="entry name" value="Tscrpt_reg_HTH_DeoR_CS"/>
</dbReference>
<dbReference type="GO" id="GO:0003677">
    <property type="term" value="F:DNA binding"/>
    <property type="evidence" value="ECO:0007669"/>
    <property type="project" value="UniProtKB-KW"/>
</dbReference>
<dbReference type="InterPro" id="IPR036388">
    <property type="entry name" value="WH-like_DNA-bd_sf"/>
</dbReference>
<keyword evidence="3" id="KW-0804">Transcription</keyword>
<dbReference type="EMBL" id="FUXZ01000012">
    <property type="protein sequence ID" value="SKA69837.1"/>
    <property type="molecule type" value="Genomic_DNA"/>
</dbReference>
<dbReference type="AlphaFoldDB" id="A0A1T4VY36"/>
<evidence type="ECO:0000256" key="2">
    <source>
        <dbReference type="ARBA" id="ARBA00023125"/>
    </source>
</evidence>
<name>A0A1T4VY36_9FIRM</name>
<dbReference type="Proteomes" id="UP000190814">
    <property type="component" value="Unassembled WGS sequence"/>
</dbReference>
<organism evidence="5 6">
    <name type="scientific">Eubacterium uniforme</name>
    <dbReference type="NCBI Taxonomy" id="39495"/>
    <lineage>
        <taxon>Bacteria</taxon>
        <taxon>Bacillati</taxon>
        <taxon>Bacillota</taxon>
        <taxon>Clostridia</taxon>
        <taxon>Eubacteriales</taxon>
        <taxon>Eubacteriaceae</taxon>
        <taxon>Eubacterium</taxon>
    </lineage>
</organism>
<evidence type="ECO:0000259" key="4">
    <source>
        <dbReference type="PROSITE" id="PS51000"/>
    </source>
</evidence>
<proteinExistence type="predicted"/>
<dbReference type="GO" id="GO:0003700">
    <property type="term" value="F:DNA-binding transcription factor activity"/>
    <property type="evidence" value="ECO:0007669"/>
    <property type="project" value="InterPro"/>
</dbReference>
<evidence type="ECO:0000313" key="5">
    <source>
        <dbReference type="EMBL" id="SKA69837.1"/>
    </source>
</evidence>
<gene>
    <name evidence="5" type="ORF">SAMN02745111_01927</name>
</gene>
<evidence type="ECO:0000256" key="3">
    <source>
        <dbReference type="ARBA" id="ARBA00023163"/>
    </source>
</evidence>
<dbReference type="SUPFAM" id="SSF100950">
    <property type="entry name" value="NagB/RpiA/CoA transferase-like"/>
    <property type="match status" value="1"/>
</dbReference>
<dbReference type="InterPro" id="IPR001034">
    <property type="entry name" value="DeoR_HTH"/>
</dbReference>
<dbReference type="InterPro" id="IPR014036">
    <property type="entry name" value="DeoR-like_C"/>
</dbReference>
<dbReference type="PANTHER" id="PTHR30363">
    <property type="entry name" value="HTH-TYPE TRANSCRIPTIONAL REGULATOR SRLR-RELATED"/>
    <property type="match status" value="1"/>
</dbReference>
<dbReference type="InterPro" id="IPR037171">
    <property type="entry name" value="NagB/RpiA_transferase-like"/>
</dbReference>
<dbReference type="InterPro" id="IPR036390">
    <property type="entry name" value="WH_DNA-bd_sf"/>
</dbReference>
<dbReference type="InterPro" id="IPR050313">
    <property type="entry name" value="Carb_Metab_HTH_regulators"/>
</dbReference>
<dbReference type="Pfam" id="PF00455">
    <property type="entry name" value="DeoRC"/>
    <property type="match status" value="1"/>
</dbReference>
<keyword evidence="1" id="KW-0805">Transcription regulation</keyword>
<dbReference type="PROSITE" id="PS51000">
    <property type="entry name" value="HTH_DEOR_2"/>
    <property type="match status" value="1"/>
</dbReference>
<dbReference type="Gene3D" id="1.10.10.10">
    <property type="entry name" value="Winged helix-like DNA-binding domain superfamily/Winged helix DNA-binding domain"/>
    <property type="match status" value="1"/>
</dbReference>
<accession>A0A1T4VY36</accession>
<dbReference type="STRING" id="39495.SAMN02745111_01927"/>
<dbReference type="PROSITE" id="PS00894">
    <property type="entry name" value="HTH_DEOR_1"/>
    <property type="match status" value="1"/>
</dbReference>
<protein>
    <submittedName>
        <fullName evidence="5">Transcriptional regulator, DeoR family</fullName>
    </submittedName>
</protein>
<dbReference type="RefSeq" id="WP_078766768.1">
    <property type="nucleotide sequence ID" value="NZ_FUXZ01000012.1"/>
</dbReference>
<sequence>MLATNRREKILQAINNSQGMTHAQLVELLGISESTIRRDIKFLHKEGKVLRVYGGAIPVSNDVTVTNSEISVKEKMKLNKEEKIRIAKYAATLINPGDFVFIDSGTTTGYMLGFIEEKNATYVTNSIGHARTLMKKGMKVVLLGGEIKEKTECLIGADAIVNLQKYHFTIGFFGANGIGVNSGFTTPDSAEAAVKRTAMEKTKTGRRYLLVDNDKFGKICNVTFWDGAGVIVLTEKDLDQAYKKAFKIQVVEEESEEEK</sequence>
<dbReference type="SUPFAM" id="SSF46785">
    <property type="entry name" value="Winged helix' DNA-binding domain"/>
    <property type="match status" value="1"/>
</dbReference>
<keyword evidence="6" id="KW-1185">Reference proteome</keyword>
<dbReference type="SMART" id="SM00420">
    <property type="entry name" value="HTH_DEOR"/>
    <property type="match status" value="1"/>
</dbReference>
<keyword evidence="2" id="KW-0238">DNA-binding</keyword>
<dbReference type="PRINTS" id="PR00037">
    <property type="entry name" value="HTHLACR"/>
</dbReference>
<dbReference type="Pfam" id="PF08220">
    <property type="entry name" value="HTH_DeoR"/>
    <property type="match status" value="1"/>
</dbReference>
<reference evidence="5 6" key="1">
    <citation type="submission" date="2017-02" db="EMBL/GenBank/DDBJ databases">
        <authorList>
            <person name="Peterson S.W."/>
        </authorList>
    </citation>
    <scope>NUCLEOTIDE SEQUENCE [LARGE SCALE GENOMIC DNA]</scope>
    <source>
        <strain evidence="5 6">ATCC 35992</strain>
    </source>
</reference>
<evidence type="ECO:0000313" key="6">
    <source>
        <dbReference type="Proteomes" id="UP000190814"/>
    </source>
</evidence>
<dbReference type="SMART" id="SM01134">
    <property type="entry name" value="DeoRC"/>
    <property type="match status" value="1"/>
</dbReference>
<dbReference type="PANTHER" id="PTHR30363:SF56">
    <property type="entry name" value="TRANSCRIPTIONAL REGULATOR, DEOR FAMILY"/>
    <property type="match status" value="1"/>
</dbReference>
<dbReference type="Gene3D" id="3.40.50.1360">
    <property type="match status" value="1"/>
</dbReference>
<feature type="domain" description="HTH deoR-type" evidence="4">
    <location>
        <begin position="3"/>
        <end position="58"/>
    </location>
</feature>
<dbReference type="OrthoDB" id="9797223at2"/>